<dbReference type="InterPro" id="IPR001932">
    <property type="entry name" value="PPM-type_phosphatase-like_dom"/>
</dbReference>
<dbReference type="InterPro" id="IPR000222">
    <property type="entry name" value="PP2C_BS"/>
</dbReference>
<dbReference type="GO" id="GO:0046872">
    <property type="term" value="F:metal ion binding"/>
    <property type="evidence" value="ECO:0007669"/>
    <property type="project" value="UniProtKB-KW"/>
</dbReference>
<dbReference type="Pfam" id="PF00481">
    <property type="entry name" value="PP2C"/>
    <property type="match status" value="1"/>
</dbReference>
<name>A0A672GR96_SALFA</name>
<evidence type="ECO:0000256" key="1">
    <source>
        <dbReference type="ARBA" id="ARBA00022723"/>
    </source>
</evidence>
<reference evidence="6" key="1">
    <citation type="submission" date="2019-06" db="EMBL/GenBank/DDBJ databases">
        <authorList>
            <consortium name="Wellcome Sanger Institute Data Sharing"/>
        </authorList>
    </citation>
    <scope>NUCLEOTIDE SEQUENCE [LARGE SCALE GENOMIC DNA]</scope>
</reference>
<dbReference type="GO" id="GO:0005739">
    <property type="term" value="C:mitochondrion"/>
    <property type="evidence" value="ECO:0007669"/>
    <property type="project" value="TreeGrafter"/>
</dbReference>
<dbReference type="PROSITE" id="PS51746">
    <property type="entry name" value="PPM_2"/>
    <property type="match status" value="1"/>
</dbReference>
<evidence type="ECO:0000256" key="2">
    <source>
        <dbReference type="ARBA" id="ARBA00022801"/>
    </source>
</evidence>
<dbReference type="CTD" id="57546"/>
<dbReference type="GO" id="GO:0004741">
    <property type="term" value="F:[pyruvate dehydrogenase (acetyl-transferring)]-phosphatase activity"/>
    <property type="evidence" value="ECO:0007669"/>
    <property type="project" value="TreeGrafter"/>
</dbReference>
<reference evidence="6" key="2">
    <citation type="submission" date="2025-08" db="UniProtKB">
        <authorList>
            <consortium name="Ensembl"/>
        </authorList>
    </citation>
    <scope>IDENTIFICATION</scope>
</reference>
<keyword evidence="2 4" id="KW-0378">Hydrolase</keyword>
<dbReference type="SUPFAM" id="SSF81606">
    <property type="entry name" value="PP2C-like"/>
    <property type="match status" value="1"/>
</dbReference>
<dbReference type="CDD" id="cd00143">
    <property type="entry name" value="PP2Cc"/>
    <property type="match status" value="1"/>
</dbReference>
<dbReference type="InterPro" id="IPR036457">
    <property type="entry name" value="PPM-type-like_dom_sf"/>
</dbReference>
<keyword evidence="3 4" id="KW-0904">Protein phosphatase</keyword>
<sequence length="539" mass="60195">MYGRVYATILQRASNHTLPLYATATSQHATVVAFPFQSVPVQQGHFSSWGTSRLNQGSYTGEESENCLQSGRHLSTRQDLCFQLNQVQINSILRSNEQTVSVPEFDGRALNAVRKFESNQLAANTPNEDRRSAATCLQSKGMLFGVFDGHGGSACAQAVSERLLYYIAVAMMSKHNLEELEKSMEQDRPVPPILQWYKHHTDFNYRESASLYIDHLRVFWQELLDSEDHNEGMSPQDALDHAFRRLDADISLEAQVPLSNDLMRSTAIQVAFAGSTACVAHVGTDGIHVANAGDCRAVLGVQNEDGSWSAVPLSQDHNSQNQAEVERIKAQHPPSESDTVLTDERLLGVLMPLRAFGDVRFKWSSELQQNILNSLESGVDLDALNLYQYTPPNYRTPPYLDVTPDITYHKLRPQDHFLILGTDGLWDELSSEEAVRLIGEHLSGIHLQAPVSPSERQLKLGQLHELLLKRRARASPASDSNAATHLIRHALGTGDYGELCQERLASMLALPEDLARMYRDDITATVVYLNYDLAKRHHS</sequence>
<evidence type="ECO:0000259" key="5">
    <source>
        <dbReference type="PROSITE" id="PS51746"/>
    </source>
</evidence>
<accession>A0A672GR96</accession>
<keyword evidence="7" id="KW-1185">Reference proteome</keyword>
<organism evidence="6 7">
    <name type="scientific">Salarias fasciatus</name>
    <name type="common">Jewelled blenny</name>
    <name type="synonym">Blennius fasciatus</name>
    <dbReference type="NCBI Taxonomy" id="181472"/>
    <lineage>
        <taxon>Eukaryota</taxon>
        <taxon>Metazoa</taxon>
        <taxon>Chordata</taxon>
        <taxon>Craniata</taxon>
        <taxon>Vertebrata</taxon>
        <taxon>Euteleostomi</taxon>
        <taxon>Actinopterygii</taxon>
        <taxon>Neopterygii</taxon>
        <taxon>Teleostei</taxon>
        <taxon>Neoteleostei</taxon>
        <taxon>Acanthomorphata</taxon>
        <taxon>Ovalentaria</taxon>
        <taxon>Blenniimorphae</taxon>
        <taxon>Blenniiformes</taxon>
        <taxon>Blennioidei</taxon>
        <taxon>Blenniidae</taxon>
        <taxon>Salariinae</taxon>
        <taxon>Salarias</taxon>
    </lineage>
</organism>
<dbReference type="Ensembl" id="ENSSFAT00005020266.1">
    <property type="protein sequence ID" value="ENSSFAP00005019485.1"/>
    <property type="gene ID" value="ENSSFAG00005010194.1"/>
</dbReference>
<dbReference type="Proteomes" id="UP000472267">
    <property type="component" value="Chromosome 7"/>
</dbReference>
<comment type="similarity">
    <text evidence="4">Belongs to the PP2C family.</text>
</comment>
<evidence type="ECO:0000256" key="4">
    <source>
        <dbReference type="RuleBase" id="RU003465"/>
    </source>
</evidence>
<dbReference type="InParanoid" id="A0A672GR96"/>
<feature type="domain" description="PPM-type phosphatase" evidence="5">
    <location>
        <begin position="113"/>
        <end position="529"/>
    </location>
</feature>
<evidence type="ECO:0000313" key="7">
    <source>
        <dbReference type="Proteomes" id="UP000472267"/>
    </source>
</evidence>
<evidence type="ECO:0000313" key="6">
    <source>
        <dbReference type="Ensembl" id="ENSSFAP00005019485.1"/>
    </source>
</evidence>
<protein>
    <recommendedName>
        <fullName evidence="5">PPM-type phosphatase domain-containing protein</fullName>
    </recommendedName>
</protein>
<proteinExistence type="inferred from homology"/>
<dbReference type="OrthoDB" id="420076at2759"/>
<keyword evidence="1" id="KW-0479">Metal-binding</keyword>
<dbReference type="PROSITE" id="PS01032">
    <property type="entry name" value="PPM_1"/>
    <property type="match status" value="1"/>
</dbReference>
<evidence type="ECO:0000256" key="3">
    <source>
        <dbReference type="ARBA" id="ARBA00022912"/>
    </source>
</evidence>
<dbReference type="RefSeq" id="XP_029953095.1">
    <property type="nucleotide sequence ID" value="XM_030097235.1"/>
</dbReference>
<reference evidence="6" key="3">
    <citation type="submission" date="2025-09" db="UniProtKB">
        <authorList>
            <consortium name="Ensembl"/>
        </authorList>
    </citation>
    <scope>IDENTIFICATION</scope>
</reference>
<gene>
    <name evidence="6" type="primary">pdp2</name>
</gene>
<dbReference type="AlphaFoldDB" id="A0A672GR96"/>
<dbReference type="PANTHER" id="PTHR13832:SF343">
    <property type="entry name" value="[PYRUVATE DEHYDROGENASE [ACETYL-TRANSFERRING]]-PHOSPHATASE 2, MITOCHONDRIAL"/>
    <property type="match status" value="1"/>
</dbReference>
<dbReference type="SMART" id="SM00332">
    <property type="entry name" value="PP2Cc"/>
    <property type="match status" value="1"/>
</dbReference>
<dbReference type="PANTHER" id="PTHR13832">
    <property type="entry name" value="PROTEIN PHOSPHATASE 2C"/>
    <property type="match status" value="1"/>
</dbReference>
<dbReference type="Gene3D" id="3.60.40.10">
    <property type="entry name" value="PPM-type phosphatase domain"/>
    <property type="match status" value="1"/>
</dbReference>
<dbReference type="OMA" id="DHNAWNP"/>
<dbReference type="GeneID" id="115392544"/>
<dbReference type="InterPro" id="IPR015655">
    <property type="entry name" value="PP2C"/>
</dbReference>